<reference evidence="7" key="1">
    <citation type="submission" date="2018-08" db="EMBL/GenBank/DDBJ databases">
        <title>Draft genome sequence of azole-resistant Aspergillus thermomutatus (Neosartorya pseudofischeri) strain HMR AF 39, isolated from a human nasal aspirate.</title>
        <authorList>
            <person name="Parent-Michaud M."/>
            <person name="Dufresne P.J."/>
            <person name="Fournier E."/>
            <person name="Martineau C."/>
            <person name="Moreira S."/>
            <person name="Perkins V."/>
            <person name="De Repentigny L."/>
            <person name="Dufresne S.F."/>
        </authorList>
    </citation>
    <scope>NUCLEOTIDE SEQUENCE [LARGE SCALE GENOMIC DNA]</scope>
    <source>
        <strain evidence="7">HMR AF 39</strain>
    </source>
</reference>
<evidence type="ECO:0000256" key="3">
    <source>
        <dbReference type="ARBA" id="ARBA00023098"/>
    </source>
</evidence>
<organism evidence="7 8">
    <name type="scientific">Aspergillus thermomutatus</name>
    <name type="common">Neosartorya pseudofischeri</name>
    <dbReference type="NCBI Taxonomy" id="41047"/>
    <lineage>
        <taxon>Eukaryota</taxon>
        <taxon>Fungi</taxon>
        <taxon>Dikarya</taxon>
        <taxon>Ascomycota</taxon>
        <taxon>Pezizomycotina</taxon>
        <taxon>Eurotiomycetes</taxon>
        <taxon>Eurotiomycetidae</taxon>
        <taxon>Eurotiales</taxon>
        <taxon>Aspergillaceae</taxon>
        <taxon>Aspergillus</taxon>
        <taxon>Aspergillus subgen. Fumigati</taxon>
    </lineage>
</organism>
<dbReference type="OrthoDB" id="5835829at2759"/>
<evidence type="ECO:0000256" key="2">
    <source>
        <dbReference type="ARBA" id="ARBA00022679"/>
    </source>
</evidence>
<feature type="region of interest" description="Disordered" evidence="4">
    <location>
        <begin position="690"/>
        <end position="782"/>
    </location>
</feature>
<dbReference type="RefSeq" id="XP_026612312.1">
    <property type="nucleotide sequence ID" value="XM_026754737.1"/>
</dbReference>
<gene>
    <name evidence="7" type="ORF">CDV56_101118</name>
</gene>
<name>A0A397GGV8_ASPTH</name>
<dbReference type="InterPro" id="IPR050426">
    <property type="entry name" value="Glycosyltransferase_28"/>
</dbReference>
<dbReference type="GO" id="GO:0005975">
    <property type="term" value="P:carbohydrate metabolic process"/>
    <property type="evidence" value="ECO:0007669"/>
    <property type="project" value="InterPro"/>
</dbReference>
<comment type="subcellular location">
    <subcellularLocation>
        <location evidence="1">Endomembrane system</location>
        <topology evidence="1">Peripheral membrane protein</topology>
    </subcellularLocation>
</comment>
<protein>
    <submittedName>
        <fullName evidence="7">Uncharacterized protein</fullName>
    </submittedName>
</protein>
<dbReference type="GO" id="GO:0016906">
    <property type="term" value="F:sterol 3-beta-glucosyltransferase activity"/>
    <property type="evidence" value="ECO:0007669"/>
    <property type="project" value="UniProtKB-ARBA"/>
</dbReference>
<dbReference type="STRING" id="41047.A0A397GGV8"/>
<evidence type="ECO:0000259" key="6">
    <source>
        <dbReference type="Pfam" id="PF06722"/>
    </source>
</evidence>
<dbReference type="PANTHER" id="PTHR48050">
    <property type="entry name" value="STEROL 3-BETA-GLUCOSYLTRANSFERASE"/>
    <property type="match status" value="1"/>
</dbReference>
<dbReference type="FunFam" id="3.40.50.2000:FF:000009">
    <property type="entry name" value="Sterol 3-beta-glucosyltransferase UGT80A2"/>
    <property type="match status" value="1"/>
</dbReference>
<evidence type="ECO:0000256" key="4">
    <source>
        <dbReference type="SAM" id="MobiDB-lite"/>
    </source>
</evidence>
<accession>A0A397GGV8</accession>
<sequence length="1004" mass="110376">MPRQQSTGGNGITTADWPQEALSDTTSGDGRRTSILEHGMNTGVRVMADGRLDIRFRGQKTSLTNLLQHLEKPIRPTPEEVRRASLPQPSIKKPETFPLHLNIVIQVVGSRGDVQPFVALGMALKERGHRVRLATHLAFRDFVQDHDLEFFNIGGDPAELMAFMVKNPGLIPKMKTLRSGAIRRRRREMAAIFSGCWRSCFETGDGTGLHHVPDDPWSEAVDYRQQPFVADAIIANPPSFAHLSCAEKLGVPLILMFTMPWSATQAFPHPLANVRPTNTKPSVANFASYAVVEMMLYEGLGDLLNKFRKRELGLDPLDAIRAPGIAHKLRIPFTYLWSPALLPKPADWLTNIDVCGFSMLSAPSSFTPPDDLIRFLEDGPPPIYVGFGSIVVDSPTKLTKIVFEAIVKTGQRALVNKGWGNIGAGEAEIPENVFMVGSYPHDWLFKHVSCVVHHGGAGTTAAGLALGRPTIIIPFFGDQPFWGSIVYRAGAGPAPIPYKRLNAEKLADAINKALGPEMQEKAGEIGEKMRQENGVRCAVASFHRHLDLEALRCSICPQRPAVWWVRHSHIKLSAFAASVLVEAGLIKPQNVVLYRSKEYDTNRDPRGPISAGAEVLYGIVSDFVTGLATAPAEVVEAISRHHHHHKKHGWRHRHDDDWEVNCDCAARKGRTPKSMDGIPPEDRVRSQLGSVASMRRSEADFQLSSPSGDMDEPTDADEEEEEEEEEEEVDDDSASFISAPDGMSRDSVPERRNRISDQSTVQSDTSDTHVESEGDSGEQDLERTISRRATREAQGGVHVVLAETGYHSKRFGKRLLNWVITIPTDVTLTLSKGFHNAPKLYHDSTVAEIPTVMGLRGGFRAAGKEFTQEFYQGFTGLVTQPADGLERSGSIGLLKGIGKGLGGVILKPAAGVTILSPSDYFVLTMLGLWGLAGYPLDGLHKSLRNSLARSKIKEILTSRIQQGIDEMCASSPDERAIVMRRWRELQKTHGPRANGSENGNGHAE</sequence>
<dbReference type="SUPFAM" id="SSF53756">
    <property type="entry name" value="UDP-Glycosyltransferase/glycogen phosphorylase"/>
    <property type="match status" value="1"/>
</dbReference>
<dbReference type="InterPro" id="IPR004276">
    <property type="entry name" value="GlycoTrans_28_N"/>
</dbReference>
<proteinExistence type="predicted"/>
<evidence type="ECO:0000256" key="1">
    <source>
        <dbReference type="ARBA" id="ARBA00004184"/>
    </source>
</evidence>
<keyword evidence="8" id="KW-1185">Reference proteome</keyword>
<keyword evidence="2" id="KW-0808">Transferase</keyword>
<dbReference type="Proteomes" id="UP000215305">
    <property type="component" value="Unassembled WGS sequence"/>
</dbReference>
<feature type="domain" description="Erythromycin biosynthesis protein CIII-like C-terminal" evidence="6">
    <location>
        <begin position="426"/>
        <end position="527"/>
    </location>
</feature>
<dbReference type="VEuPathDB" id="FungiDB:CDV56_101118"/>
<dbReference type="FunFam" id="3.40.50.2000:FF:000100">
    <property type="entry name" value="Glycosyltransferase family 1 protein"/>
    <property type="match status" value="1"/>
</dbReference>
<dbReference type="Pfam" id="PF03033">
    <property type="entry name" value="Glyco_transf_28"/>
    <property type="match status" value="1"/>
</dbReference>
<dbReference type="AlphaFoldDB" id="A0A397GGV8"/>
<dbReference type="EMBL" id="NKHU02000179">
    <property type="protein sequence ID" value="RHZ49379.1"/>
    <property type="molecule type" value="Genomic_DNA"/>
</dbReference>
<dbReference type="GO" id="GO:0012505">
    <property type="term" value="C:endomembrane system"/>
    <property type="evidence" value="ECO:0007669"/>
    <property type="project" value="UniProtKB-SubCell"/>
</dbReference>
<feature type="domain" description="Glycosyltransferase family 28 N-terminal" evidence="5">
    <location>
        <begin position="103"/>
        <end position="174"/>
    </location>
</feature>
<evidence type="ECO:0000259" key="5">
    <source>
        <dbReference type="Pfam" id="PF03033"/>
    </source>
</evidence>
<dbReference type="Gene3D" id="3.40.50.2000">
    <property type="entry name" value="Glycogen Phosphorylase B"/>
    <property type="match status" value="2"/>
</dbReference>
<feature type="compositionally biased region" description="Basic and acidic residues" evidence="4">
    <location>
        <begin position="743"/>
        <end position="755"/>
    </location>
</feature>
<evidence type="ECO:0000313" key="7">
    <source>
        <dbReference type="EMBL" id="RHZ49379.1"/>
    </source>
</evidence>
<dbReference type="InterPro" id="IPR002213">
    <property type="entry name" value="UDP_glucos_trans"/>
</dbReference>
<dbReference type="InterPro" id="IPR010610">
    <property type="entry name" value="EryCIII-like_C"/>
</dbReference>
<keyword evidence="3" id="KW-0443">Lipid metabolism</keyword>
<feature type="compositionally biased region" description="Acidic residues" evidence="4">
    <location>
        <begin position="709"/>
        <end position="733"/>
    </location>
</feature>
<dbReference type="CDD" id="cd03784">
    <property type="entry name" value="GT1_Gtf-like"/>
    <property type="match status" value="1"/>
</dbReference>
<dbReference type="PANTHER" id="PTHR48050:SF13">
    <property type="entry name" value="STEROL 3-BETA-GLUCOSYLTRANSFERASE UGT80A2"/>
    <property type="match status" value="1"/>
</dbReference>
<dbReference type="GO" id="GO:0006629">
    <property type="term" value="P:lipid metabolic process"/>
    <property type="evidence" value="ECO:0007669"/>
    <property type="project" value="UniProtKB-KW"/>
</dbReference>
<dbReference type="GeneID" id="38123092"/>
<dbReference type="Pfam" id="PF06722">
    <property type="entry name" value="EryCIII-like_C"/>
    <property type="match status" value="1"/>
</dbReference>
<feature type="compositionally biased region" description="Low complexity" evidence="4">
    <location>
        <begin position="756"/>
        <end position="765"/>
    </location>
</feature>
<evidence type="ECO:0000313" key="8">
    <source>
        <dbReference type="Proteomes" id="UP000215305"/>
    </source>
</evidence>
<comment type="caution">
    <text evidence="7">The sequence shown here is derived from an EMBL/GenBank/DDBJ whole genome shotgun (WGS) entry which is preliminary data.</text>
</comment>
<feature type="region of interest" description="Disordered" evidence="4">
    <location>
        <begin position="1"/>
        <end position="35"/>
    </location>
</feature>